<reference evidence="2 8" key="4">
    <citation type="submission" date="2024-11" db="EMBL/GenBank/DDBJ databases">
        <title>Draft genome sequences of two bacteria associated to sugarcane roots in Colombia.</title>
        <authorList>
            <person name="Pardo-Diaz S."/>
            <person name="Masmela-Mendoza J."/>
            <person name="Delgadillo-Duran P."/>
            <person name="Bautista E.J."/>
            <person name="Rojas-Tapias D.F."/>
        </authorList>
    </citation>
    <scope>NUCLEOTIDE SEQUENCE [LARGE SCALE GENOMIC DNA]</scope>
    <source>
        <strain evidence="2 8">Ap18</strain>
    </source>
</reference>
<geneLocation type="plasmid" evidence="3">
    <name>p32unnamed</name>
</geneLocation>
<keyword evidence="8" id="KW-1185">Reference proteome</keyword>
<reference evidence="4 7" key="3">
    <citation type="submission" date="2018-09" db="EMBL/GenBank/DDBJ databases">
        <title>Whole genome based analysis of evolution and adaptive divergence in Indian and Brazilian strains of Azospirillum brasilense.</title>
        <authorList>
            <person name="Singh C."/>
            <person name="Tripathi A.K."/>
        </authorList>
    </citation>
    <scope>NUCLEOTIDE SEQUENCE [LARGE SCALE GENOMIC DNA]</scope>
    <source>
        <strain evidence="4 7">MTCC4035</strain>
        <plasmid evidence="4 7">p4</plasmid>
    </source>
</reference>
<accession>A0A060DYK5</accession>
<evidence type="ECO:0000313" key="6">
    <source>
        <dbReference type="Proteomes" id="UP000236268"/>
    </source>
</evidence>
<organism evidence="1 5">
    <name type="scientific">Azospirillum argentinense</name>
    <dbReference type="NCBI Taxonomy" id="2970906"/>
    <lineage>
        <taxon>Bacteria</taxon>
        <taxon>Pseudomonadati</taxon>
        <taxon>Pseudomonadota</taxon>
        <taxon>Alphaproteobacteria</taxon>
        <taxon>Rhodospirillales</taxon>
        <taxon>Azospirillaceae</taxon>
        <taxon>Azospirillum</taxon>
    </lineage>
</organism>
<dbReference type="Proteomes" id="UP000027186">
    <property type="component" value="Plasmid AbAZ39_p3"/>
</dbReference>
<reference evidence="3 6" key="2">
    <citation type="submission" date="2018-01" db="EMBL/GenBank/DDBJ databases">
        <title>Whole genome sequence of Azospirillum brasilense REC3 isolated from strawberry roots.</title>
        <authorList>
            <person name="Fontana C.A."/>
            <person name="Salazar S.M."/>
            <person name="Bassi D."/>
            <person name="Puglisi E."/>
            <person name="Lovaisa N.C."/>
            <person name="Toffoli L.M."/>
            <person name="Pedraza R."/>
            <person name="Cocconcelli P.S."/>
        </authorList>
    </citation>
    <scope>NUCLEOTIDE SEQUENCE [LARGE SCALE GENOMIC DNA]</scope>
    <source>
        <strain evidence="3 6">REC3</strain>
        <plasmid evidence="3">p32unnamed</plasmid>
    </source>
</reference>
<protein>
    <submittedName>
        <fullName evidence="2">Phage tail protein</fullName>
    </submittedName>
</protein>
<evidence type="ECO:0000313" key="4">
    <source>
        <dbReference type="EMBL" id="QCN99721.1"/>
    </source>
</evidence>
<dbReference type="AlphaFoldDB" id="A0A060DYK5"/>
<dbReference type="EMBL" id="CP007796">
    <property type="protein sequence ID" value="AIB15879.1"/>
    <property type="molecule type" value="Genomic_DNA"/>
</dbReference>
<reference evidence="1 5" key="1">
    <citation type="journal article" date="2014" name="Genome Announc.">
        <title>Complete Genome Sequence of the Model Rhizosphere Strain Azospirillum brasilense Az39, Successfully Applied in Agriculture.</title>
        <authorList>
            <person name="Rivera D."/>
            <person name="Revale S."/>
            <person name="Molina R."/>
            <person name="Gualpa J."/>
            <person name="Puente M."/>
            <person name="Maroniche G."/>
            <person name="Paris G."/>
            <person name="Baker D."/>
            <person name="Clavijo B."/>
            <person name="McLay K."/>
            <person name="Spaepen S."/>
            <person name="Perticari A."/>
            <person name="Vazquez M."/>
            <person name="Wisniewski-Dye F."/>
            <person name="Watkins C."/>
            <person name="Martinez-Abarca F."/>
            <person name="Vanderleyden J."/>
            <person name="Cassan F."/>
        </authorList>
    </citation>
    <scope>NUCLEOTIDE SEQUENCE [LARGE SCALE GENOMIC DNA]</scope>
    <source>
        <strain evidence="1 5">Az39</strain>
        <plasmid evidence="1">AbAZ39_p3</plasmid>
    </source>
</reference>
<evidence type="ECO:0000313" key="2">
    <source>
        <dbReference type="EMBL" id="MFL7903540.1"/>
    </source>
</evidence>
<dbReference type="OrthoDB" id="8607203at2"/>
<dbReference type="Pfam" id="PF05939">
    <property type="entry name" value="Phage_min_tail"/>
    <property type="match status" value="1"/>
</dbReference>
<dbReference type="InterPro" id="IPR010265">
    <property type="entry name" value="Phage_lambda_TipM"/>
</dbReference>
<dbReference type="KEGG" id="aare:D3093_31205"/>
<evidence type="ECO:0000313" key="8">
    <source>
        <dbReference type="Proteomes" id="UP001628281"/>
    </source>
</evidence>
<evidence type="ECO:0000313" key="5">
    <source>
        <dbReference type="Proteomes" id="UP000027186"/>
    </source>
</evidence>
<dbReference type="EMBL" id="CP032325">
    <property type="protein sequence ID" value="QCN99721.1"/>
    <property type="molecule type" value="Genomic_DNA"/>
</dbReference>
<keyword evidence="1" id="KW-0614">Plasmid</keyword>
<accession>A0A2K1FS26</accession>
<proteinExistence type="predicted"/>
<dbReference type="Proteomes" id="UP001628281">
    <property type="component" value="Unassembled WGS sequence"/>
</dbReference>
<dbReference type="RefSeq" id="WP_040137584.1">
    <property type="nucleotide sequence ID" value="NZ_CP007796.1"/>
</dbReference>
<dbReference type="EMBL" id="JBJLSN010000033">
    <property type="protein sequence ID" value="MFL7903540.1"/>
    <property type="molecule type" value="Genomic_DNA"/>
</dbReference>
<gene>
    <name evidence="1" type="ORF">ABAZ39_28910</name>
    <name evidence="2" type="ORF">ACJ41P_20565</name>
    <name evidence="3" type="ORF">C1S70_29400</name>
    <name evidence="4" type="ORF">D3093_31205</name>
</gene>
<evidence type="ECO:0000313" key="7">
    <source>
        <dbReference type="Proteomes" id="UP000298595"/>
    </source>
</evidence>
<dbReference type="KEGG" id="abq:ABAZ39_28910"/>
<geneLocation type="plasmid" evidence="1 5">
    <name>AbAZ39_p3</name>
</geneLocation>
<evidence type="ECO:0000313" key="3">
    <source>
        <dbReference type="EMBL" id="PNQ95326.1"/>
    </source>
</evidence>
<dbReference type="Proteomes" id="UP000298595">
    <property type="component" value="Plasmid p4"/>
</dbReference>
<name>A0A060DYK5_9PROT</name>
<dbReference type="EMBL" id="POWG01000052">
    <property type="protein sequence ID" value="PNQ95326.1"/>
    <property type="molecule type" value="Genomic_DNA"/>
</dbReference>
<geneLocation type="plasmid" evidence="4 7">
    <name>p4</name>
</geneLocation>
<dbReference type="Proteomes" id="UP000236268">
    <property type="component" value="Unassembled WGS sequence"/>
</dbReference>
<sequence length="116" mass="12724">MAFPIFAPAIPPSPGTEIAPEVKVLAADFGDGYRQRAADGLNNVRDTFAFAWEALPAADADAIVAFLKARLGAEAFLYTPPGESAPRKFTCTKWARKRVRFSYHQITATFVEVFDL</sequence>
<evidence type="ECO:0000313" key="1">
    <source>
        <dbReference type="EMBL" id="AIB15879.1"/>
    </source>
</evidence>